<comment type="caution">
    <text evidence="2">The sequence shown here is derived from an EMBL/GenBank/DDBJ whole genome shotgun (WGS) entry which is preliminary data.</text>
</comment>
<evidence type="ECO:0000313" key="3">
    <source>
        <dbReference type="Proteomes" id="UP000287033"/>
    </source>
</evidence>
<keyword evidence="3" id="KW-1185">Reference proteome</keyword>
<feature type="region of interest" description="Disordered" evidence="1">
    <location>
        <begin position="79"/>
        <end position="103"/>
    </location>
</feature>
<reference evidence="2 3" key="1">
    <citation type="journal article" date="2018" name="Nat. Ecol. Evol.">
        <title>Shark genomes provide insights into elasmobranch evolution and the origin of vertebrates.</title>
        <authorList>
            <person name="Hara Y"/>
            <person name="Yamaguchi K"/>
            <person name="Onimaru K"/>
            <person name="Kadota M"/>
            <person name="Koyanagi M"/>
            <person name="Keeley SD"/>
            <person name="Tatsumi K"/>
            <person name="Tanaka K"/>
            <person name="Motone F"/>
            <person name="Kageyama Y"/>
            <person name="Nozu R"/>
            <person name="Adachi N"/>
            <person name="Nishimura O"/>
            <person name="Nakagawa R"/>
            <person name="Tanegashima C"/>
            <person name="Kiyatake I"/>
            <person name="Matsumoto R"/>
            <person name="Murakumo K"/>
            <person name="Nishida K"/>
            <person name="Terakita A"/>
            <person name="Kuratani S"/>
            <person name="Sato K"/>
            <person name="Hyodo S Kuraku.S."/>
        </authorList>
    </citation>
    <scope>NUCLEOTIDE SEQUENCE [LARGE SCALE GENOMIC DNA]</scope>
</reference>
<evidence type="ECO:0000256" key="1">
    <source>
        <dbReference type="SAM" id="MobiDB-lite"/>
    </source>
</evidence>
<evidence type="ECO:0000313" key="2">
    <source>
        <dbReference type="EMBL" id="GCC25882.1"/>
    </source>
</evidence>
<accession>A0A401S668</accession>
<dbReference type="AlphaFoldDB" id="A0A401S668"/>
<protein>
    <submittedName>
        <fullName evidence="2">Uncharacterized protein</fullName>
    </submittedName>
</protein>
<proteinExistence type="predicted"/>
<sequence length="103" mass="12043">MSKSNQSSVEQGHWSLQTTTIKSKHDRIFDTLSPLHFVPHDLFIYSRLTPALLFKSYWQRAVVLQTEPGRCTPERTARLHFHSAHSRRSDQEKLNPGKSYYTE</sequence>
<gene>
    <name evidence="2" type="ORF">chiPu_0004294</name>
</gene>
<organism evidence="2 3">
    <name type="scientific">Chiloscyllium punctatum</name>
    <name type="common">Brownbanded bambooshark</name>
    <name type="synonym">Hemiscyllium punctatum</name>
    <dbReference type="NCBI Taxonomy" id="137246"/>
    <lineage>
        <taxon>Eukaryota</taxon>
        <taxon>Metazoa</taxon>
        <taxon>Chordata</taxon>
        <taxon>Craniata</taxon>
        <taxon>Vertebrata</taxon>
        <taxon>Chondrichthyes</taxon>
        <taxon>Elasmobranchii</taxon>
        <taxon>Galeomorphii</taxon>
        <taxon>Galeoidea</taxon>
        <taxon>Orectolobiformes</taxon>
        <taxon>Hemiscylliidae</taxon>
        <taxon>Chiloscyllium</taxon>
    </lineage>
</organism>
<dbReference type="Proteomes" id="UP000287033">
    <property type="component" value="Unassembled WGS sequence"/>
</dbReference>
<name>A0A401S668_CHIPU</name>
<dbReference type="EMBL" id="BEZZ01000102">
    <property type="protein sequence ID" value="GCC25882.1"/>
    <property type="molecule type" value="Genomic_DNA"/>
</dbReference>